<gene>
    <name evidence="1" type="ORF">Q4F19_10495</name>
</gene>
<comment type="caution">
    <text evidence="1">The sequence shown here is derived from an EMBL/GenBank/DDBJ whole genome shotgun (WGS) entry which is preliminary data.</text>
</comment>
<name>A0ABT8YAE6_9SPHN</name>
<accession>A0ABT8YAE6</accession>
<dbReference type="EMBL" id="JAUOTP010000004">
    <property type="protein sequence ID" value="MDO6414808.1"/>
    <property type="molecule type" value="Genomic_DNA"/>
</dbReference>
<evidence type="ECO:0000313" key="1">
    <source>
        <dbReference type="EMBL" id="MDO6414808.1"/>
    </source>
</evidence>
<evidence type="ECO:0000313" key="2">
    <source>
        <dbReference type="Proteomes" id="UP001169764"/>
    </source>
</evidence>
<organism evidence="1 2">
    <name type="scientific">Sphingomonas natans</name>
    <dbReference type="NCBI Taxonomy" id="3063330"/>
    <lineage>
        <taxon>Bacteria</taxon>
        <taxon>Pseudomonadati</taxon>
        <taxon>Pseudomonadota</taxon>
        <taxon>Alphaproteobacteria</taxon>
        <taxon>Sphingomonadales</taxon>
        <taxon>Sphingomonadaceae</taxon>
        <taxon>Sphingomonas</taxon>
    </lineage>
</organism>
<dbReference type="RefSeq" id="WP_303542316.1">
    <property type="nucleotide sequence ID" value="NZ_JAUOTP010000004.1"/>
</dbReference>
<reference evidence="1" key="1">
    <citation type="submission" date="2023-07" db="EMBL/GenBank/DDBJ databases">
        <authorList>
            <person name="Kim M."/>
        </authorList>
    </citation>
    <scope>NUCLEOTIDE SEQUENCE</scope>
    <source>
        <strain evidence="1">BIUV-7</strain>
    </source>
</reference>
<protein>
    <submittedName>
        <fullName evidence="1">Uncharacterized protein</fullName>
    </submittedName>
</protein>
<sequence length="250" mass="25970">MADMALAAPIVVAATIVKATALKGETAVGVPAGRTRYLIEAHADALIAGRAELPETIRYLADLPIAKKTPKLKGQQVLLLAAPGSRPGEIRLIGPHAQLARTTADETRLRSILSAAVAPDAPPAVTGIGHAFHVAGSLPGEGETQIFLKTPDNRPISLSILRRPGETPRWAVALSELTDASAAPPAPDTLLWYRLACGLPRTLPGNATEGLQPADATIASEDYQTVLSGLGACRRGQVEEISTPTPAQSG</sequence>
<proteinExistence type="predicted"/>
<keyword evidence="2" id="KW-1185">Reference proteome</keyword>
<dbReference type="Proteomes" id="UP001169764">
    <property type="component" value="Unassembled WGS sequence"/>
</dbReference>